<comment type="caution">
    <text evidence="2">The sequence shown here is derived from an EMBL/GenBank/DDBJ whole genome shotgun (WGS) entry which is preliminary data.</text>
</comment>
<dbReference type="AlphaFoldDB" id="A0A814I8W7"/>
<dbReference type="PROSITE" id="PS51259">
    <property type="entry name" value="MHD2"/>
    <property type="match status" value="1"/>
</dbReference>
<name>A0A814I8W7_9BILA</name>
<dbReference type="Proteomes" id="UP000663879">
    <property type="component" value="Unassembled WGS sequence"/>
</dbReference>
<accession>A0A814I8W7</accession>
<dbReference type="OrthoDB" id="10071880at2759"/>
<keyword evidence="3" id="KW-1185">Reference proteome</keyword>
<dbReference type="EMBL" id="CAJNOC010004398">
    <property type="protein sequence ID" value="CAF1020320.1"/>
    <property type="molecule type" value="Genomic_DNA"/>
</dbReference>
<reference evidence="2" key="1">
    <citation type="submission" date="2021-02" db="EMBL/GenBank/DDBJ databases">
        <authorList>
            <person name="Nowell W R."/>
        </authorList>
    </citation>
    <scope>NUCLEOTIDE SEQUENCE</scope>
    <source>
        <strain evidence="2">Ploen Becks lab</strain>
    </source>
</reference>
<evidence type="ECO:0000313" key="3">
    <source>
        <dbReference type="Proteomes" id="UP000663879"/>
    </source>
</evidence>
<evidence type="ECO:0000313" key="2">
    <source>
        <dbReference type="EMBL" id="CAF1020320.1"/>
    </source>
</evidence>
<proteinExistence type="predicted"/>
<sequence>MIFNYFIPKDSYKEIEFQSDNNDAEFMNNFQEMINLTAKNFFDNMKIVNESGLNINQNSNRPKSAFKTIAHQSSSSSLSLTDSSDRKEIKKHVIRKPLKKYDRQRSKSLIPARTTPIPKLIKYKFSIDSSQSIESNTWSTLTKSILSLTLSNRSLLNKDRLPCSNSLIDLCILLFRYQNTCEQLLDLCMPLIYVKIQKNLFQSRFNSFNNMFQEMYQFIEIYANNILSLEVCALDKSYLGNIFGNEIKKEILSGKLDGTIWGCRHRLKNSKYNCTYFIDKNSKYISDKYEPINEEMCIRVNNVLQLKEIRNTIYLSYNQNIQKYYNYLLKMNDRQSFNLFQQFKLEVYKIKLFNRNIELKIESITNGLICLLVHRFNLFCKKAIFLLISDELDSYPVITRMKPLIDFLNCNLNMLRDKLYAKLFLKFIRNLWNAFYENFVELIKKFENESAKNPQKEAITYRKMIDILMLKFKEYTTNHGFLESKMKQLCMMLNLYSQNTNNLIFLHYKLFNFNYQKHGSSDMDPKTSNSNYFQFDLIHLVKMTKKLKKNFSGKSFINFLKKFPPELNQIGIFSKDYCINYAQRLLEANYLRSVQARKKFLRRSSNKTQNLLEFDPIEYEALAEFDYANLNESKYDQESDALFNQCVENEIMDHDFITRILWHRIYDEPIVMKFISMRQSNFANNQYLNKILQRNTSNNSFDLNYPILHLV</sequence>
<dbReference type="InterPro" id="IPR014772">
    <property type="entry name" value="Munc13_dom-2"/>
</dbReference>
<protein>
    <recommendedName>
        <fullName evidence="1">MHD2 domain-containing protein</fullName>
    </recommendedName>
</protein>
<gene>
    <name evidence="2" type="ORF">OXX778_LOCUS17347</name>
</gene>
<feature type="domain" description="MHD2" evidence="1">
    <location>
        <begin position="398"/>
        <end position="507"/>
    </location>
</feature>
<organism evidence="2 3">
    <name type="scientific">Brachionus calyciflorus</name>
    <dbReference type="NCBI Taxonomy" id="104777"/>
    <lineage>
        <taxon>Eukaryota</taxon>
        <taxon>Metazoa</taxon>
        <taxon>Spiralia</taxon>
        <taxon>Gnathifera</taxon>
        <taxon>Rotifera</taxon>
        <taxon>Eurotatoria</taxon>
        <taxon>Monogononta</taxon>
        <taxon>Pseudotrocha</taxon>
        <taxon>Ploima</taxon>
        <taxon>Brachionidae</taxon>
        <taxon>Brachionus</taxon>
    </lineage>
</organism>
<evidence type="ECO:0000259" key="1">
    <source>
        <dbReference type="PROSITE" id="PS51259"/>
    </source>
</evidence>